<dbReference type="Proteomes" id="UP000823749">
    <property type="component" value="Chromosome 9"/>
</dbReference>
<dbReference type="InterPro" id="IPR006527">
    <property type="entry name" value="F-box-assoc_dom_typ1"/>
</dbReference>
<keyword evidence="3" id="KW-1185">Reference proteome</keyword>
<comment type="caution">
    <text evidence="2">The sequence shown here is derived from an EMBL/GenBank/DDBJ whole genome shotgun (WGS) entry which is preliminary data.</text>
</comment>
<dbReference type="AlphaFoldDB" id="A0AAV6IR66"/>
<evidence type="ECO:0000313" key="3">
    <source>
        <dbReference type="Proteomes" id="UP000823749"/>
    </source>
</evidence>
<dbReference type="Pfam" id="PF07734">
    <property type="entry name" value="FBA_1"/>
    <property type="match status" value="1"/>
</dbReference>
<dbReference type="InterPro" id="IPR050796">
    <property type="entry name" value="SCF_F-box_component"/>
</dbReference>
<sequence length="289" mass="32563">MNDQSDTAVDLDYPLRAPHNSVWIVGSCNGLVCIAIEEDAVFLWNPTTRKSNRLPDSGVRMRYGCFIIYGFGYDLCSDDYKVVVIFCVLRSGGSYETEVKVYSLRTDTWRRIGDFCHGIPLNDSGRYASGSLHWSASGVQGSSYSWDIVSLDLANEVYGKVVLPNCGEGRFDSTLEILRGCLCVLCNFPGTRSDIWVMKEYGQTESWTKLFSIPHITNLWDYEHSTLLYLSRNGEVLLQLGPQLVLCNPRDGTFKNIVIHNLLAWLEAHIYVESLVSPNAGNVIQREHQ</sequence>
<dbReference type="InterPro" id="IPR011043">
    <property type="entry name" value="Gal_Oxase/kelch_b-propeller"/>
</dbReference>
<dbReference type="NCBIfam" id="TIGR01640">
    <property type="entry name" value="F_box_assoc_1"/>
    <property type="match status" value="1"/>
</dbReference>
<proteinExistence type="predicted"/>
<dbReference type="InterPro" id="IPR015915">
    <property type="entry name" value="Kelch-typ_b-propeller"/>
</dbReference>
<protein>
    <recommendedName>
        <fullName evidence="1">F-box associated beta-propeller type 1 domain-containing protein</fullName>
    </recommendedName>
</protein>
<dbReference type="EMBL" id="JACTNZ010000009">
    <property type="protein sequence ID" value="KAG5531271.1"/>
    <property type="molecule type" value="Genomic_DNA"/>
</dbReference>
<dbReference type="InterPro" id="IPR017451">
    <property type="entry name" value="F-box-assoc_interact_dom"/>
</dbReference>
<name>A0AAV6IR66_9ERIC</name>
<dbReference type="SUPFAM" id="SSF50965">
    <property type="entry name" value="Galactose oxidase, central domain"/>
    <property type="match status" value="1"/>
</dbReference>
<dbReference type="PANTHER" id="PTHR31672">
    <property type="entry name" value="BNACNNG10540D PROTEIN"/>
    <property type="match status" value="1"/>
</dbReference>
<dbReference type="Gene3D" id="2.120.10.80">
    <property type="entry name" value="Kelch-type beta propeller"/>
    <property type="match status" value="1"/>
</dbReference>
<evidence type="ECO:0000259" key="1">
    <source>
        <dbReference type="Pfam" id="PF07734"/>
    </source>
</evidence>
<evidence type="ECO:0000313" key="2">
    <source>
        <dbReference type="EMBL" id="KAG5531271.1"/>
    </source>
</evidence>
<organism evidence="2 3">
    <name type="scientific">Rhododendron griersonianum</name>
    <dbReference type="NCBI Taxonomy" id="479676"/>
    <lineage>
        <taxon>Eukaryota</taxon>
        <taxon>Viridiplantae</taxon>
        <taxon>Streptophyta</taxon>
        <taxon>Embryophyta</taxon>
        <taxon>Tracheophyta</taxon>
        <taxon>Spermatophyta</taxon>
        <taxon>Magnoliopsida</taxon>
        <taxon>eudicotyledons</taxon>
        <taxon>Gunneridae</taxon>
        <taxon>Pentapetalae</taxon>
        <taxon>asterids</taxon>
        <taxon>Ericales</taxon>
        <taxon>Ericaceae</taxon>
        <taxon>Ericoideae</taxon>
        <taxon>Rhodoreae</taxon>
        <taxon>Rhododendron</taxon>
    </lineage>
</organism>
<feature type="domain" description="F-box associated beta-propeller type 1" evidence="1">
    <location>
        <begin position="24"/>
        <end position="276"/>
    </location>
</feature>
<gene>
    <name evidence="2" type="ORF">RHGRI_026026</name>
</gene>
<dbReference type="PANTHER" id="PTHR31672:SF13">
    <property type="entry name" value="F-BOX PROTEIN CPR30-LIKE"/>
    <property type="match status" value="1"/>
</dbReference>
<reference evidence="2" key="1">
    <citation type="submission" date="2020-08" db="EMBL/GenBank/DDBJ databases">
        <title>Plant Genome Project.</title>
        <authorList>
            <person name="Zhang R.-G."/>
        </authorList>
    </citation>
    <scope>NUCLEOTIDE SEQUENCE</scope>
    <source>
        <strain evidence="2">WSP0</strain>
        <tissue evidence="2">Leaf</tissue>
    </source>
</reference>
<accession>A0AAV6IR66</accession>